<evidence type="ECO:0000313" key="2">
    <source>
        <dbReference type="EMBL" id="ADY52010.1"/>
    </source>
</evidence>
<dbReference type="KEGG" id="psn:Pedsa_1448"/>
<sequence>MGLHACKKDKVEIDNTVKAPLEIEFDHIVGGKKLVLGATNYNSLNQEFTVDMLKYYVSNIKLKNTNGEEYVVPQNDSYFLIDASTKESTLVHIEIPEGDYSQLSFVLGVDSLRNTKPIDERTGVLDPAVGMYWTWFPSYIFFKMEGSSTSIPSADHKYRLHIGGFGANEKPADNNIKTITLDLTHGGAPKVRSDRKANVHLKVDLLKVLEGNYNINFATSEVNIMAPAGGTAIANNYAKMFAHDHSH</sequence>
<dbReference type="Pfam" id="PF20243">
    <property type="entry name" value="MbnP"/>
    <property type="match status" value="1"/>
</dbReference>
<keyword evidence="3" id="KW-1185">Reference proteome</keyword>
<evidence type="ECO:0000313" key="3">
    <source>
        <dbReference type="Proteomes" id="UP000000310"/>
    </source>
</evidence>
<organism evidence="2 3">
    <name type="scientific">Pseudopedobacter saltans (strain ATCC 51119 / DSM 12145 / JCM 21818 / CCUG 39354 / LMG 10337 / NBRC 100064 / NCIMB 13643)</name>
    <name type="common">Pedobacter saltans</name>
    <dbReference type="NCBI Taxonomy" id="762903"/>
    <lineage>
        <taxon>Bacteria</taxon>
        <taxon>Pseudomonadati</taxon>
        <taxon>Bacteroidota</taxon>
        <taxon>Sphingobacteriia</taxon>
        <taxon>Sphingobacteriales</taxon>
        <taxon>Sphingobacteriaceae</taxon>
        <taxon>Pseudopedobacter</taxon>
    </lineage>
</organism>
<dbReference type="InterPro" id="IPR046863">
    <property type="entry name" value="MbnP-like_dom"/>
</dbReference>
<protein>
    <recommendedName>
        <fullName evidence="1">Copper-binding protein MbnP-like domain-containing protein</fullName>
    </recommendedName>
</protein>
<reference evidence="2 3" key="1">
    <citation type="journal article" date="2011" name="Stand. Genomic Sci.">
        <title>Complete genome sequence of the gliding, heparinolytic Pedobacter saltans type strain (113).</title>
        <authorList>
            <person name="Liolios K."/>
            <person name="Sikorski J."/>
            <person name="Lu M."/>
            <person name="Nolan M."/>
            <person name="Lapidus A."/>
            <person name="Lucas S."/>
            <person name="Hammon N."/>
            <person name="Deshpande S."/>
            <person name="Cheng J.F."/>
            <person name="Tapia R."/>
            <person name="Han C."/>
            <person name="Goodwin L."/>
            <person name="Pitluck S."/>
            <person name="Huntemann M."/>
            <person name="Ivanova N."/>
            <person name="Pagani I."/>
            <person name="Mavromatis K."/>
            <person name="Ovchinikova G."/>
            <person name="Pati A."/>
            <person name="Chen A."/>
            <person name="Palaniappan K."/>
            <person name="Land M."/>
            <person name="Hauser L."/>
            <person name="Brambilla E.M."/>
            <person name="Kotsyurbenko O."/>
            <person name="Rohde M."/>
            <person name="Tindall B.J."/>
            <person name="Abt B."/>
            <person name="Goker M."/>
            <person name="Detter J.C."/>
            <person name="Woyke T."/>
            <person name="Bristow J."/>
            <person name="Eisen J.A."/>
            <person name="Markowitz V."/>
            <person name="Hugenholtz P."/>
            <person name="Klenk H.P."/>
            <person name="Kyrpides N.C."/>
        </authorList>
    </citation>
    <scope>NUCLEOTIDE SEQUENCE [LARGE SCALE GENOMIC DNA]</scope>
    <source>
        <strain evidence="3">ATCC 51119 / DSM 12145 / JCM 21818 / LMG 10337 / NBRC 100064 / NCIMB 13643</strain>
    </source>
</reference>
<dbReference type="HOGENOM" id="CLU_069557_0_0_10"/>
<gene>
    <name evidence="2" type="ordered locus">Pedsa_1448</name>
</gene>
<dbReference type="eggNOG" id="ENOG502ZB53">
    <property type="taxonomic scope" value="Bacteria"/>
</dbReference>
<dbReference type="AlphaFoldDB" id="F0S4L9"/>
<name>F0S4L9_PSESL</name>
<reference evidence="3" key="2">
    <citation type="submission" date="2011-02" db="EMBL/GenBank/DDBJ databases">
        <title>The complete genome of Pedobacter saltans DSM 12145.</title>
        <authorList>
            <consortium name="US DOE Joint Genome Institute (JGI-PGF)"/>
            <person name="Lucas S."/>
            <person name="Copeland A."/>
            <person name="Lapidus A."/>
            <person name="Bruce D."/>
            <person name="Goodwin L."/>
            <person name="Pitluck S."/>
            <person name="Kyrpides N."/>
            <person name="Mavromatis K."/>
            <person name="Pagani I."/>
            <person name="Ivanova N."/>
            <person name="Ovchinnikova G."/>
            <person name="Lu M."/>
            <person name="Detter J.C."/>
            <person name="Han C."/>
            <person name="Land M."/>
            <person name="Hauser L."/>
            <person name="Markowitz V."/>
            <person name="Cheng J.-F."/>
            <person name="Hugenholtz P."/>
            <person name="Woyke T."/>
            <person name="Wu D."/>
            <person name="Tindall B."/>
            <person name="Pomrenke H.G."/>
            <person name="Brambilla E."/>
            <person name="Klenk H.-P."/>
            <person name="Eisen J.A."/>
        </authorList>
    </citation>
    <scope>NUCLEOTIDE SEQUENCE [LARGE SCALE GENOMIC DNA]</scope>
    <source>
        <strain evidence="3">ATCC 51119 / DSM 12145 / JCM 21818 / LMG 10337 / NBRC 100064 / NCIMB 13643</strain>
    </source>
</reference>
<evidence type="ECO:0000259" key="1">
    <source>
        <dbReference type="Pfam" id="PF20243"/>
    </source>
</evidence>
<dbReference type="EMBL" id="CP002545">
    <property type="protein sequence ID" value="ADY52010.1"/>
    <property type="molecule type" value="Genomic_DNA"/>
</dbReference>
<proteinExistence type="predicted"/>
<feature type="domain" description="Copper-binding protein MbnP-like" evidence="1">
    <location>
        <begin position="19"/>
        <end position="224"/>
    </location>
</feature>
<dbReference type="Proteomes" id="UP000000310">
    <property type="component" value="Chromosome"/>
</dbReference>
<dbReference type="STRING" id="762903.Pedsa_1448"/>
<accession>F0S4L9</accession>